<evidence type="ECO:0000256" key="6">
    <source>
        <dbReference type="ARBA" id="ARBA00022741"/>
    </source>
</evidence>
<dbReference type="GO" id="GO:0004674">
    <property type="term" value="F:protein serine/threonine kinase activity"/>
    <property type="evidence" value="ECO:0007669"/>
    <property type="project" value="UniProtKB-KW"/>
</dbReference>
<dbReference type="AlphaFoldDB" id="A0AAV5LQN5"/>
<keyword evidence="6 12" id="KW-0547">Nucleotide-binding</keyword>
<dbReference type="InterPro" id="IPR011009">
    <property type="entry name" value="Kinase-like_dom_sf"/>
</dbReference>
<dbReference type="InterPro" id="IPR017441">
    <property type="entry name" value="Protein_kinase_ATP_BS"/>
</dbReference>
<evidence type="ECO:0000256" key="9">
    <source>
        <dbReference type="ARBA" id="ARBA00022989"/>
    </source>
</evidence>
<evidence type="ECO:0000256" key="7">
    <source>
        <dbReference type="ARBA" id="ARBA00022777"/>
    </source>
</evidence>
<evidence type="ECO:0000256" key="12">
    <source>
        <dbReference type="PROSITE-ProRule" id="PRU10141"/>
    </source>
</evidence>
<evidence type="ECO:0000256" key="3">
    <source>
        <dbReference type="ARBA" id="ARBA00022679"/>
    </source>
</evidence>
<evidence type="ECO:0000259" key="14">
    <source>
        <dbReference type="PROSITE" id="PS50011"/>
    </source>
</evidence>
<evidence type="ECO:0000313" key="15">
    <source>
        <dbReference type="EMBL" id="GKV39449.1"/>
    </source>
</evidence>
<accession>A0AAV5LQN5</accession>
<dbReference type="InterPro" id="IPR008271">
    <property type="entry name" value="Ser/Thr_kinase_AS"/>
</dbReference>
<dbReference type="PROSITE" id="PS00107">
    <property type="entry name" value="PROTEIN_KINASE_ATP"/>
    <property type="match status" value="1"/>
</dbReference>
<dbReference type="Proteomes" id="UP001054252">
    <property type="component" value="Unassembled WGS sequence"/>
</dbReference>
<feature type="domain" description="Protein kinase" evidence="14">
    <location>
        <begin position="128"/>
        <end position="416"/>
    </location>
</feature>
<gene>
    <name evidence="15" type="ORF">SLEP1_g47212</name>
</gene>
<dbReference type="Gene3D" id="1.10.510.10">
    <property type="entry name" value="Transferase(Phosphotransferase) domain 1"/>
    <property type="match status" value="1"/>
</dbReference>
<comment type="similarity">
    <text evidence="13">Belongs to the protein kinase superfamily.</text>
</comment>
<dbReference type="GO" id="GO:0016020">
    <property type="term" value="C:membrane"/>
    <property type="evidence" value="ECO:0007669"/>
    <property type="project" value="UniProtKB-SubCell"/>
</dbReference>
<organism evidence="15 16">
    <name type="scientific">Rubroshorea leprosula</name>
    <dbReference type="NCBI Taxonomy" id="152421"/>
    <lineage>
        <taxon>Eukaryota</taxon>
        <taxon>Viridiplantae</taxon>
        <taxon>Streptophyta</taxon>
        <taxon>Embryophyta</taxon>
        <taxon>Tracheophyta</taxon>
        <taxon>Spermatophyta</taxon>
        <taxon>Magnoliopsida</taxon>
        <taxon>eudicotyledons</taxon>
        <taxon>Gunneridae</taxon>
        <taxon>Pentapetalae</taxon>
        <taxon>rosids</taxon>
        <taxon>malvids</taxon>
        <taxon>Malvales</taxon>
        <taxon>Dipterocarpaceae</taxon>
        <taxon>Rubroshorea</taxon>
    </lineage>
</organism>
<dbReference type="InterPro" id="IPR000719">
    <property type="entry name" value="Prot_kinase_dom"/>
</dbReference>
<evidence type="ECO:0000313" key="16">
    <source>
        <dbReference type="Proteomes" id="UP001054252"/>
    </source>
</evidence>
<dbReference type="EMBL" id="BPVZ01000134">
    <property type="protein sequence ID" value="GKV39449.1"/>
    <property type="molecule type" value="Genomic_DNA"/>
</dbReference>
<dbReference type="PROSITE" id="PS00108">
    <property type="entry name" value="PROTEIN_KINASE_ST"/>
    <property type="match status" value="1"/>
</dbReference>
<keyword evidence="16" id="KW-1185">Reference proteome</keyword>
<keyword evidence="8 12" id="KW-0067">ATP-binding</keyword>
<comment type="subcellular location">
    <subcellularLocation>
        <location evidence="1">Membrane</location>
        <topology evidence="1">Single-pass type I membrane protein</topology>
    </subcellularLocation>
</comment>
<keyword evidence="2 13" id="KW-0723">Serine/threonine-protein kinase</keyword>
<reference evidence="15 16" key="1">
    <citation type="journal article" date="2021" name="Commun. Biol.">
        <title>The genome of Shorea leprosula (Dipterocarpaceae) highlights the ecological relevance of drought in aseasonal tropical rainforests.</title>
        <authorList>
            <person name="Ng K.K.S."/>
            <person name="Kobayashi M.J."/>
            <person name="Fawcett J.A."/>
            <person name="Hatakeyama M."/>
            <person name="Paape T."/>
            <person name="Ng C.H."/>
            <person name="Ang C.C."/>
            <person name="Tnah L.H."/>
            <person name="Lee C.T."/>
            <person name="Nishiyama T."/>
            <person name="Sese J."/>
            <person name="O'Brien M.J."/>
            <person name="Copetti D."/>
            <person name="Mohd Noor M.I."/>
            <person name="Ong R.C."/>
            <person name="Putra M."/>
            <person name="Sireger I.Z."/>
            <person name="Indrioko S."/>
            <person name="Kosugi Y."/>
            <person name="Izuno A."/>
            <person name="Isagi Y."/>
            <person name="Lee S.L."/>
            <person name="Shimizu K.K."/>
        </authorList>
    </citation>
    <scope>NUCLEOTIDE SEQUENCE [LARGE SCALE GENOMIC DNA]</scope>
    <source>
        <strain evidence="15">214</strain>
    </source>
</reference>
<dbReference type="PANTHER" id="PTHR27009">
    <property type="entry name" value="RUST RESISTANCE KINASE LR10-RELATED"/>
    <property type="match status" value="1"/>
</dbReference>
<keyword evidence="3" id="KW-0808">Transferase</keyword>
<dbReference type="Pfam" id="PF00069">
    <property type="entry name" value="Pkinase"/>
    <property type="match status" value="1"/>
</dbReference>
<keyword evidence="4" id="KW-0812">Transmembrane</keyword>
<keyword evidence="10" id="KW-0472">Membrane</keyword>
<dbReference type="GO" id="GO:0005524">
    <property type="term" value="F:ATP binding"/>
    <property type="evidence" value="ECO:0007669"/>
    <property type="project" value="UniProtKB-UniRule"/>
</dbReference>
<proteinExistence type="inferred from homology"/>
<feature type="binding site" evidence="12">
    <location>
        <position position="156"/>
    </location>
    <ligand>
        <name>ATP</name>
        <dbReference type="ChEBI" id="CHEBI:30616"/>
    </ligand>
</feature>
<dbReference type="FunFam" id="1.10.510.10:FF:000590">
    <property type="entry name" value="PR5-like receptor kinase"/>
    <property type="match status" value="1"/>
</dbReference>
<keyword evidence="11" id="KW-0325">Glycoprotein</keyword>
<protein>
    <recommendedName>
        <fullName evidence="14">Protein kinase domain-containing protein</fullName>
    </recommendedName>
</protein>
<evidence type="ECO:0000256" key="8">
    <source>
        <dbReference type="ARBA" id="ARBA00022840"/>
    </source>
</evidence>
<evidence type="ECO:0000256" key="4">
    <source>
        <dbReference type="ARBA" id="ARBA00022692"/>
    </source>
</evidence>
<evidence type="ECO:0000256" key="2">
    <source>
        <dbReference type="ARBA" id="ARBA00022527"/>
    </source>
</evidence>
<dbReference type="PROSITE" id="PS50011">
    <property type="entry name" value="PROTEIN_KINASE_DOM"/>
    <property type="match status" value="1"/>
</dbReference>
<evidence type="ECO:0000256" key="13">
    <source>
        <dbReference type="RuleBase" id="RU000304"/>
    </source>
</evidence>
<comment type="caution">
    <text evidence="15">The sequence shown here is derived from an EMBL/GenBank/DDBJ whole genome shotgun (WGS) entry which is preliminary data.</text>
</comment>
<dbReference type="SUPFAM" id="SSF56112">
    <property type="entry name" value="Protein kinase-like (PK-like)"/>
    <property type="match status" value="1"/>
</dbReference>
<name>A0AAV5LQN5_9ROSI</name>
<dbReference type="Gene3D" id="3.30.200.20">
    <property type="entry name" value="Phosphorylase Kinase, domain 1"/>
    <property type="match status" value="1"/>
</dbReference>
<keyword evidence="5" id="KW-0732">Signal</keyword>
<evidence type="ECO:0000256" key="1">
    <source>
        <dbReference type="ARBA" id="ARBA00004479"/>
    </source>
</evidence>
<sequence>MNFKAYICLETPQNRTLLPPFLKFSETNKNLTLFYNCTPPAEVPDENKISKCGAGYNNILFYMNDSERDDHHRELYECSTVKVVVNQMAFNNFQERKLRLFDALRDGGFDVEYNSNEVYEIRRPFAVKDRILHIGCGGYGDVYEGNLPDGCFVAMKVLNTSKGNGEEFINEVVSISRTSHVNVVTLLGFCLEGEKRALIYEFMPNGSLDKFIFKESTSKDNKHLERERLYSIPIGTAQGLEYLHCGCNTRILHLDIKPQNILLDKEFCPKIADFGLSKLCTREDSIVSLLEARETIGYIAPEVFRRNYGVVSHKSDIYSYGMMVLEMVGGKKSLQTGASASSEYFPNWIYRHLDFADELGLQGLKSRVETDIERKMILVGLWCIQTKPSDKPSIKKVIEMLEGSVEGLPIPPKPFLSSPSRPLLDSSAILGCDNVPLVD</sequence>
<keyword evidence="9" id="KW-1133">Transmembrane helix</keyword>
<evidence type="ECO:0000256" key="11">
    <source>
        <dbReference type="ARBA" id="ARBA00023180"/>
    </source>
</evidence>
<evidence type="ECO:0000256" key="5">
    <source>
        <dbReference type="ARBA" id="ARBA00022729"/>
    </source>
</evidence>
<dbReference type="SMART" id="SM00220">
    <property type="entry name" value="S_TKc"/>
    <property type="match status" value="1"/>
</dbReference>
<keyword evidence="7" id="KW-0418">Kinase</keyword>
<evidence type="ECO:0000256" key="10">
    <source>
        <dbReference type="ARBA" id="ARBA00023136"/>
    </source>
</evidence>
<dbReference type="InterPro" id="IPR045874">
    <property type="entry name" value="LRK10/LRL21-25-like"/>
</dbReference>